<evidence type="ECO:0000256" key="1">
    <source>
        <dbReference type="SAM" id="Phobius"/>
    </source>
</evidence>
<sequence length="222" mass="25746">MNPLFLYIYNIFSNYITPLTAIFPVYFAFKNYPSLTSPFKILFAFIVVSSLFNAANLIAIGLYHVQTVKWIPVYTVLEFSFIALVFSRVYNKKWCKYFYALIITFAAVCAYNAIFIQNKVEFNTYTRPVGALLIIAFCMNYIIKTGTLESKWTDNNFNWINIGLLLYYSAGLIMFTFSNYFLKLNTLTLTIWTIHDTILITEYILFGIGFYKSGIAYKSVTK</sequence>
<protein>
    <recommendedName>
        <fullName evidence="4">YhhN-like protein</fullName>
    </recommendedName>
</protein>
<evidence type="ECO:0008006" key="4">
    <source>
        <dbReference type="Google" id="ProtNLM"/>
    </source>
</evidence>
<keyword evidence="1" id="KW-1133">Transmembrane helix</keyword>
<dbReference type="RefSeq" id="WP_117393718.1">
    <property type="nucleotide sequence ID" value="NZ_QWDC01000004.1"/>
</dbReference>
<name>A0A372NMY3_9SPHI</name>
<reference evidence="2 3" key="1">
    <citation type="submission" date="2018-08" db="EMBL/GenBank/DDBJ databases">
        <title>Mucilaginibacter sp. MYSH2.</title>
        <authorList>
            <person name="Seo T."/>
        </authorList>
    </citation>
    <scope>NUCLEOTIDE SEQUENCE [LARGE SCALE GENOMIC DNA]</scope>
    <source>
        <strain evidence="2 3">MYSH2</strain>
    </source>
</reference>
<keyword evidence="1" id="KW-0472">Membrane</keyword>
<organism evidence="2 3">
    <name type="scientific">Mucilaginibacter conchicola</name>
    <dbReference type="NCBI Taxonomy" id="2303333"/>
    <lineage>
        <taxon>Bacteria</taxon>
        <taxon>Pseudomonadati</taxon>
        <taxon>Bacteroidota</taxon>
        <taxon>Sphingobacteriia</taxon>
        <taxon>Sphingobacteriales</taxon>
        <taxon>Sphingobacteriaceae</taxon>
        <taxon>Mucilaginibacter</taxon>
    </lineage>
</organism>
<keyword evidence="1" id="KW-0812">Transmembrane</keyword>
<proteinExistence type="predicted"/>
<dbReference type="EMBL" id="QWDC01000004">
    <property type="protein sequence ID" value="RFZ90304.1"/>
    <property type="molecule type" value="Genomic_DNA"/>
</dbReference>
<accession>A0A372NMY3</accession>
<feature type="transmembrane region" description="Helical" evidence="1">
    <location>
        <begin position="189"/>
        <end position="211"/>
    </location>
</feature>
<feature type="transmembrane region" description="Helical" evidence="1">
    <location>
        <begin position="71"/>
        <end position="90"/>
    </location>
</feature>
<dbReference type="Proteomes" id="UP000264217">
    <property type="component" value="Unassembled WGS sequence"/>
</dbReference>
<feature type="transmembrane region" description="Helical" evidence="1">
    <location>
        <begin position="6"/>
        <end position="29"/>
    </location>
</feature>
<dbReference type="OrthoDB" id="651989at2"/>
<feature type="transmembrane region" description="Helical" evidence="1">
    <location>
        <begin position="128"/>
        <end position="147"/>
    </location>
</feature>
<keyword evidence="3" id="KW-1185">Reference proteome</keyword>
<feature type="transmembrane region" description="Helical" evidence="1">
    <location>
        <begin position="97"/>
        <end position="116"/>
    </location>
</feature>
<comment type="caution">
    <text evidence="2">The sequence shown here is derived from an EMBL/GenBank/DDBJ whole genome shotgun (WGS) entry which is preliminary data.</text>
</comment>
<evidence type="ECO:0000313" key="3">
    <source>
        <dbReference type="Proteomes" id="UP000264217"/>
    </source>
</evidence>
<gene>
    <name evidence="2" type="ORF">D0C36_21130</name>
</gene>
<feature type="transmembrane region" description="Helical" evidence="1">
    <location>
        <begin position="41"/>
        <end position="65"/>
    </location>
</feature>
<feature type="transmembrane region" description="Helical" evidence="1">
    <location>
        <begin position="159"/>
        <end position="177"/>
    </location>
</feature>
<dbReference type="AlphaFoldDB" id="A0A372NMY3"/>
<evidence type="ECO:0000313" key="2">
    <source>
        <dbReference type="EMBL" id="RFZ90304.1"/>
    </source>
</evidence>